<protein>
    <submittedName>
        <fullName evidence="2">Uncharacterized protein</fullName>
    </submittedName>
</protein>
<dbReference type="EMBL" id="JASPKZ010009381">
    <property type="protein sequence ID" value="KAJ9577006.1"/>
    <property type="molecule type" value="Genomic_DNA"/>
</dbReference>
<feature type="transmembrane region" description="Helical" evidence="1">
    <location>
        <begin position="31"/>
        <end position="51"/>
    </location>
</feature>
<keyword evidence="1" id="KW-1133">Transmembrane helix</keyword>
<evidence type="ECO:0000313" key="3">
    <source>
        <dbReference type="Proteomes" id="UP001233999"/>
    </source>
</evidence>
<keyword evidence="1" id="KW-0812">Transmembrane</keyword>
<sequence length="57" mass="6407">IHGNTNSSYFRNRNIPNALEIVSFGKIKEDLNIFSLILFIDALTSVSYNIIEYLGGT</sequence>
<keyword evidence="3" id="KW-1185">Reference proteome</keyword>
<keyword evidence="1" id="KW-0472">Membrane</keyword>
<comment type="caution">
    <text evidence="2">The sequence shown here is derived from an EMBL/GenBank/DDBJ whole genome shotgun (WGS) entry which is preliminary data.</text>
</comment>
<dbReference type="AlphaFoldDB" id="A0AAD7ZB26"/>
<proteinExistence type="predicted"/>
<feature type="non-terminal residue" evidence="2">
    <location>
        <position position="1"/>
    </location>
</feature>
<gene>
    <name evidence="2" type="ORF">L9F63_006443</name>
</gene>
<accession>A0AAD7ZB26</accession>
<name>A0AAD7ZB26_DIPPU</name>
<evidence type="ECO:0000256" key="1">
    <source>
        <dbReference type="SAM" id="Phobius"/>
    </source>
</evidence>
<organism evidence="2 3">
    <name type="scientific">Diploptera punctata</name>
    <name type="common">Pacific beetle cockroach</name>
    <dbReference type="NCBI Taxonomy" id="6984"/>
    <lineage>
        <taxon>Eukaryota</taxon>
        <taxon>Metazoa</taxon>
        <taxon>Ecdysozoa</taxon>
        <taxon>Arthropoda</taxon>
        <taxon>Hexapoda</taxon>
        <taxon>Insecta</taxon>
        <taxon>Pterygota</taxon>
        <taxon>Neoptera</taxon>
        <taxon>Polyneoptera</taxon>
        <taxon>Dictyoptera</taxon>
        <taxon>Blattodea</taxon>
        <taxon>Blaberoidea</taxon>
        <taxon>Blaberidae</taxon>
        <taxon>Diplopterinae</taxon>
        <taxon>Diploptera</taxon>
    </lineage>
</organism>
<dbReference type="Proteomes" id="UP001233999">
    <property type="component" value="Unassembled WGS sequence"/>
</dbReference>
<reference evidence="2" key="1">
    <citation type="journal article" date="2023" name="IScience">
        <title>Live-bearing cockroach genome reveals convergent evolutionary mechanisms linked to viviparity in insects and beyond.</title>
        <authorList>
            <person name="Fouks B."/>
            <person name="Harrison M.C."/>
            <person name="Mikhailova A.A."/>
            <person name="Marchal E."/>
            <person name="English S."/>
            <person name="Carruthers M."/>
            <person name="Jennings E.C."/>
            <person name="Chiamaka E.L."/>
            <person name="Frigard R.A."/>
            <person name="Pippel M."/>
            <person name="Attardo G.M."/>
            <person name="Benoit J.B."/>
            <person name="Bornberg-Bauer E."/>
            <person name="Tobe S.S."/>
        </authorList>
    </citation>
    <scope>NUCLEOTIDE SEQUENCE</scope>
    <source>
        <strain evidence="2">Stay&amp;Tobe</strain>
    </source>
</reference>
<feature type="non-terminal residue" evidence="2">
    <location>
        <position position="57"/>
    </location>
</feature>
<reference evidence="2" key="2">
    <citation type="submission" date="2023-05" db="EMBL/GenBank/DDBJ databases">
        <authorList>
            <person name="Fouks B."/>
        </authorList>
    </citation>
    <scope>NUCLEOTIDE SEQUENCE</scope>
    <source>
        <strain evidence="2">Stay&amp;Tobe</strain>
        <tissue evidence="2">Testes</tissue>
    </source>
</reference>
<evidence type="ECO:0000313" key="2">
    <source>
        <dbReference type="EMBL" id="KAJ9577006.1"/>
    </source>
</evidence>